<evidence type="ECO:0000256" key="1">
    <source>
        <dbReference type="ARBA" id="ARBA00004196"/>
    </source>
</evidence>
<feature type="chain" id="PRO_5045840175" evidence="5">
    <location>
        <begin position="35"/>
        <end position="435"/>
    </location>
</feature>
<keyword evidence="3" id="KW-0813">Transport</keyword>
<evidence type="ECO:0000313" key="6">
    <source>
        <dbReference type="EMBL" id="MDA0633499.1"/>
    </source>
</evidence>
<comment type="subcellular location">
    <subcellularLocation>
        <location evidence="1">Cell envelope</location>
    </subcellularLocation>
</comment>
<dbReference type="InterPro" id="IPR006059">
    <property type="entry name" value="SBP"/>
</dbReference>
<dbReference type="PANTHER" id="PTHR43649">
    <property type="entry name" value="ARABINOSE-BINDING PROTEIN-RELATED"/>
    <property type="match status" value="1"/>
</dbReference>
<dbReference type="Gene3D" id="3.40.190.10">
    <property type="entry name" value="Periplasmic binding protein-like II"/>
    <property type="match status" value="1"/>
</dbReference>
<dbReference type="RefSeq" id="WP_270154310.1">
    <property type="nucleotide sequence ID" value="NZ_JAPNNL010000023.1"/>
</dbReference>
<evidence type="ECO:0000256" key="5">
    <source>
        <dbReference type="SAM" id="SignalP"/>
    </source>
</evidence>
<dbReference type="PANTHER" id="PTHR43649:SF31">
    <property type="entry name" value="SN-GLYCEROL-3-PHOSPHATE-BINDING PERIPLASMIC PROTEIN UGPB"/>
    <property type="match status" value="1"/>
</dbReference>
<dbReference type="Pfam" id="PF01547">
    <property type="entry name" value="SBP_bac_1"/>
    <property type="match status" value="1"/>
</dbReference>
<accession>A0ABT4S8K0</accession>
<protein>
    <submittedName>
        <fullName evidence="6">Sugar ABC transporter substrate-binding protein</fullName>
    </submittedName>
</protein>
<comment type="similarity">
    <text evidence="2">Belongs to the bacterial solute-binding protein 1 family.</text>
</comment>
<keyword evidence="7" id="KW-1185">Reference proteome</keyword>
<sequence>MFASNPPVKVRVRRPWVRTAGVAAALALAVAACGGGGSGEPAGEGGGATLTVTVWNLAKTPEFTALFDAFEKANPGVEVKPVDILADDYPEKVTTMLAGGDKTDVITMKNVTDYSRYSSRGQLLDVTDLVKSTDSAKLAGLDAFNVNNTYFAVPYRQDFWLLYYNKTLFDKANITLDGAMTWDDYARHAQRLTQGDGGQKVYGTYHHTWRSVVQAVSAAQTGGDQLGGDYAFFTDQYNMALGLQKGGNALDFGTATAQQADYRTMFETGATAMMPMGTWYISGILEAKEKGESQVDWALAPMPQRQGSGEVVTFGSPTAFAVNKRSENADLAKKFVQFAAGKEGASAIAQVGVVPALQDPAITEAYFKLKGMPADELSKKAFEPDKVLLEMPVSDKTSDVDTILNEEHQLIMVGEKSVAEGIKSMNDRVKSQVLN</sequence>
<keyword evidence="4 5" id="KW-0732">Signal</keyword>
<gene>
    <name evidence="6" type="ORF">OUY22_08725</name>
</gene>
<evidence type="ECO:0000256" key="4">
    <source>
        <dbReference type="ARBA" id="ARBA00022729"/>
    </source>
</evidence>
<proteinExistence type="inferred from homology"/>
<dbReference type="CDD" id="cd13585">
    <property type="entry name" value="PBP2_TMBP_like"/>
    <property type="match status" value="1"/>
</dbReference>
<evidence type="ECO:0000256" key="3">
    <source>
        <dbReference type="ARBA" id="ARBA00022448"/>
    </source>
</evidence>
<dbReference type="EMBL" id="JAPNNL010000023">
    <property type="protein sequence ID" value="MDA0633499.1"/>
    <property type="molecule type" value="Genomic_DNA"/>
</dbReference>
<reference evidence="6" key="1">
    <citation type="submission" date="2022-11" db="EMBL/GenBank/DDBJ databases">
        <title>Nonomuraea corallina sp. nov., a new species of the genus Nonomuraea isolated from sea side sediment in Thai sea.</title>
        <authorList>
            <person name="Ngamcharungchit C."/>
            <person name="Matsumoto A."/>
            <person name="Suriyachadkun C."/>
            <person name="Panbangred W."/>
            <person name="Inahashi Y."/>
            <person name="Intra B."/>
        </authorList>
    </citation>
    <scope>NUCLEOTIDE SEQUENCE</scope>
    <source>
        <strain evidence="6">MCN248</strain>
    </source>
</reference>
<evidence type="ECO:0000256" key="2">
    <source>
        <dbReference type="ARBA" id="ARBA00008520"/>
    </source>
</evidence>
<dbReference type="InterPro" id="IPR050490">
    <property type="entry name" value="Bact_solute-bd_prot1"/>
</dbReference>
<name>A0ABT4S8K0_9ACTN</name>
<comment type="caution">
    <text evidence="6">The sequence shown here is derived from an EMBL/GenBank/DDBJ whole genome shotgun (WGS) entry which is preliminary data.</text>
</comment>
<feature type="signal peptide" evidence="5">
    <location>
        <begin position="1"/>
        <end position="34"/>
    </location>
</feature>
<dbReference type="Proteomes" id="UP001144036">
    <property type="component" value="Unassembled WGS sequence"/>
</dbReference>
<dbReference type="SUPFAM" id="SSF53850">
    <property type="entry name" value="Periplasmic binding protein-like II"/>
    <property type="match status" value="1"/>
</dbReference>
<evidence type="ECO:0000313" key="7">
    <source>
        <dbReference type="Proteomes" id="UP001144036"/>
    </source>
</evidence>
<organism evidence="6 7">
    <name type="scientific">Nonomuraea corallina</name>
    <dbReference type="NCBI Taxonomy" id="2989783"/>
    <lineage>
        <taxon>Bacteria</taxon>
        <taxon>Bacillati</taxon>
        <taxon>Actinomycetota</taxon>
        <taxon>Actinomycetes</taxon>
        <taxon>Streptosporangiales</taxon>
        <taxon>Streptosporangiaceae</taxon>
        <taxon>Nonomuraea</taxon>
    </lineage>
</organism>